<dbReference type="AlphaFoldDB" id="A0A843XRX4"/>
<evidence type="ECO:0000256" key="2">
    <source>
        <dbReference type="ARBA" id="ARBA00023015"/>
    </source>
</evidence>
<dbReference type="PANTHER" id="PTHR12081">
    <property type="entry name" value="TRANSCRIPTION FACTOR E2F"/>
    <property type="match status" value="1"/>
</dbReference>
<accession>A0A843XRX4</accession>
<evidence type="ECO:0000256" key="3">
    <source>
        <dbReference type="ARBA" id="ARBA00023125"/>
    </source>
</evidence>
<dbReference type="EMBL" id="NMUH01013853">
    <property type="protein sequence ID" value="MQM22758.1"/>
    <property type="molecule type" value="Genomic_DNA"/>
</dbReference>
<reference evidence="8" key="1">
    <citation type="submission" date="2017-07" db="EMBL/GenBank/DDBJ databases">
        <title>Taro Niue Genome Assembly and Annotation.</title>
        <authorList>
            <person name="Atibalentja N."/>
            <person name="Keating K."/>
            <person name="Fields C.J."/>
        </authorList>
    </citation>
    <scope>NUCLEOTIDE SEQUENCE</scope>
    <source>
        <strain evidence="8">Niue_2</strain>
        <tissue evidence="8">Leaf</tissue>
    </source>
</reference>
<dbReference type="Pfam" id="PF02319">
    <property type="entry name" value="WHD_E2F_TDP"/>
    <property type="match status" value="1"/>
</dbReference>
<evidence type="ECO:0000313" key="8">
    <source>
        <dbReference type="EMBL" id="MQM22758.1"/>
    </source>
</evidence>
<proteinExistence type="inferred from homology"/>
<dbReference type="Gene3D" id="1.10.10.10">
    <property type="entry name" value="Winged helix-like DNA-binding domain superfamily/Winged helix DNA-binding domain"/>
    <property type="match status" value="1"/>
</dbReference>
<keyword evidence="6" id="KW-0539">Nucleus</keyword>
<dbReference type="FunFam" id="1.10.10.10:FF:000295">
    <property type="entry name" value="E2F transcription factor-like E2FE"/>
    <property type="match status" value="1"/>
</dbReference>
<evidence type="ECO:0000313" key="9">
    <source>
        <dbReference type="Proteomes" id="UP000652761"/>
    </source>
</evidence>
<evidence type="ECO:0000256" key="6">
    <source>
        <dbReference type="RuleBase" id="RU003796"/>
    </source>
</evidence>
<dbReference type="GO" id="GO:0000981">
    <property type="term" value="F:DNA-binding transcription factor activity, RNA polymerase II-specific"/>
    <property type="evidence" value="ECO:0007669"/>
    <property type="project" value="TreeGrafter"/>
</dbReference>
<evidence type="ECO:0000256" key="4">
    <source>
        <dbReference type="ARBA" id="ARBA00023163"/>
    </source>
</evidence>
<sequence length="245" mass="27681">MRFCENRREKSLGLLTQNFVKLFLTTNMEMISLDEAARLLLGDGDSSQMRNNAAKVRRLYDIANVLSSMNLIEKTQHAESRKPAFRWLGVNVKPDLTVAMAPPSKQNKRAFGIDITNTDFKRSKVLFPADGKQRKVRNRSDDLKECNLTAQRQLQGSKSCVFGPFCPGAAKGEKETEAMGEQGALDWDVVAASFRPQYHNQALNDLFAHYVEAWKSWYFELAQGGSTFNDPAILDQLIPISNRCR</sequence>
<comment type="caution">
    <text evidence="8">The sequence shown here is derived from an EMBL/GenBank/DDBJ whole genome shotgun (WGS) entry which is preliminary data.</text>
</comment>
<organism evidence="8 9">
    <name type="scientific">Colocasia esculenta</name>
    <name type="common">Wild taro</name>
    <name type="synonym">Arum esculentum</name>
    <dbReference type="NCBI Taxonomy" id="4460"/>
    <lineage>
        <taxon>Eukaryota</taxon>
        <taxon>Viridiplantae</taxon>
        <taxon>Streptophyta</taxon>
        <taxon>Embryophyta</taxon>
        <taxon>Tracheophyta</taxon>
        <taxon>Spermatophyta</taxon>
        <taxon>Magnoliopsida</taxon>
        <taxon>Liliopsida</taxon>
        <taxon>Araceae</taxon>
        <taxon>Aroideae</taxon>
        <taxon>Colocasieae</taxon>
        <taxon>Colocasia</taxon>
    </lineage>
</organism>
<gene>
    <name evidence="8" type="ORF">Taro_055815</name>
</gene>
<dbReference type="GO" id="GO:0000978">
    <property type="term" value="F:RNA polymerase II cis-regulatory region sequence-specific DNA binding"/>
    <property type="evidence" value="ECO:0007669"/>
    <property type="project" value="InterPro"/>
</dbReference>
<dbReference type="InterPro" id="IPR036390">
    <property type="entry name" value="WH_DNA-bd_sf"/>
</dbReference>
<evidence type="ECO:0000259" key="7">
    <source>
        <dbReference type="SMART" id="SM01372"/>
    </source>
</evidence>
<dbReference type="Proteomes" id="UP000652761">
    <property type="component" value="Unassembled WGS sequence"/>
</dbReference>
<dbReference type="InterPro" id="IPR036388">
    <property type="entry name" value="WH-like_DNA-bd_sf"/>
</dbReference>
<name>A0A843XRX4_COLES</name>
<dbReference type="InterPro" id="IPR003316">
    <property type="entry name" value="E2F_WHTH_DNA-bd_dom"/>
</dbReference>
<dbReference type="OrthoDB" id="5318at2759"/>
<dbReference type="InterPro" id="IPR015633">
    <property type="entry name" value="E2F"/>
</dbReference>
<comment type="subcellular location">
    <subcellularLocation>
        <location evidence="6">Nucleus</location>
    </subcellularLocation>
</comment>
<keyword evidence="3 6" id="KW-0238">DNA-binding</keyword>
<dbReference type="GO" id="GO:0090575">
    <property type="term" value="C:RNA polymerase II transcription regulator complex"/>
    <property type="evidence" value="ECO:0007669"/>
    <property type="project" value="TreeGrafter"/>
</dbReference>
<dbReference type="PANTHER" id="PTHR12081:SF7">
    <property type="entry name" value="TRANSCRIPTION FACTOR EFL-3"/>
    <property type="match status" value="1"/>
</dbReference>
<comment type="similarity">
    <text evidence="1 6">Belongs to the E2F/DP family.</text>
</comment>
<protein>
    <recommendedName>
        <fullName evidence="7">E2F/DP family winged-helix DNA-binding domain-containing protein</fullName>
    </recommendedName>
</protein>
<evidence type="ECO:0000256" key="1">
    <source>
        <dbReference type="ARBA" id="ARBA00010940"/>
    </source>
</evidence>
<keyword evidence="5" id="KW-0131">Cell cycle</keyword>
<keyword evidence="4 6" id="KW-0804">Transcription</keyword>
<feature type="domain" description="E2F/DP family winged-helix DNA-binding" evidence="7">
    <location>
        <begin position="7"/>
        <end position="89"/>
    </location>
</feature>
<evidence type="ECO:0000256" key="5">
    <source>
        <dbReference type="ARBA" id="ARBA00023306"/>
    </source>
</evidence>
<dbReference type="SMART" id="SM01372">
    <property type="entry name" value="E2F_TDP"/>
    <property type="match status" value="1"/>
</dbReference>
<keyword evidence="9" id="KW-1185">Reference proteome</keyword>
<dbReference type="SUPFAM" id="SSF46785">
    <property type="entry name" value="Winged helix' DNA-binding domain"/>
    <property type="match status" value="1"/>
</dbReference>
<keyword evidence="2 6" id="KW-0805">Transcription regulation</keyword>